<evidence type="ECO:0000256" key="13">
    <source>
        <dbReference type="ARBA" id="ARBA00023064"/>
    </source>
</evidence>
<keyword evidence="11" id="KW-0378">Hydrolase</keyword>
<dbReference type="Pfam" id="PF19291">
    <property type="entry name" value="TREH_N"/>
    <property type="match status" value="1"/>
</dbReference>
<dbReference type="SUPFAM" id="SSF48208">
    <property type="entry name" value="Six-hairpin glycosidases"/>
    <property type="match status" value="1"/>
</dbReference>
<keyword evidence="14" id="KW-0119">Carbohydrate metabolism</keyword>
<evidence type="ECO:0000256" key="10">
    <source>
        <dbReference type="ARBA" id="ARBA00022777"/>
    </source>
</evidence>
<accession>A0A8J3AWV7</accession>
<dbReference type="Gene3D" id="1.50.10.10">
    <property type="match status" value="1"/>
</dbReference>
<evidence type="ECO:0000256" key="1">
    <source>
        <dbReference type="ARBA" id="ARBA00001576"/>
    </source>
</evidence>
<keyword evidence="15" id="KW-0326">Glycosidase</keyword>
<evidence type="ECO:0000313" key="23">
    <source>
        <dbReference type="EMBL" id="GGI55029.1"/>
    </source>
</evidence>
<dbReference type="GO" id="GO:0005524">
    <property type="term" value="F:ATP binding"/>
    <property type="evidence" value="ECO:0007669"/>
    <property type="project" value="UniProtKB-KW"/>
</dbReference>
<sequence length="790" mass="88528">MKKTARKQNRPARPIEDYALIGSTNSAALVHRNGDIEWLCLPRFDSSAMFASLLGDEKNGRWGMHATDRKARVKRRYLPGTMVLETTIHTRTGSATVTDFMAKPGPDGTHEVIRIVRGVRGHVTLRTNLRIRFNYGEWCPWVRRKEGAVYAVAGPDAVRITSSVPLTNEDFTSGAEFTVQAGQSESFCLEWYPSHEKPAITRNPFALLQHTTAEWQRWSEQCTYEGEFHEEVMRSLLTLKALTYEPTGGIVAAPTTSLPEQLNGERNWDYRYCWLRDAALTLYALIGSGYLQEASAWRWWLMRAVGGSPEEVQIMYGLHGERQLTEIELGWLSGYEGNRPVRIGNGAHSQRQLDVFGSVIAAFYASRRAGLEDMDKTWSLECAIIRQLTTLWREPDCSLWEMRGDLRHFVHSKIMCWLAFDRMIASAEEFGLDGPVDEWRQVRDEIHADVCEHGYDAETNSFVQYYGGKAVDAALLMMPLIGFLPAHDPRVEGTVARIERELLIDGLVYRYLTAGGVDGLHGEEGAFLACSFWLANVYVTMGKVRKAKSLFKRLLVLGNDLDLFAEEYDPVHKRQLGNFPQAFSHIGLINTAHAMTATTGGAWELADYDGKLGARKPIIMVIIGVSASGKSTVGKALAEHLGCPFEDGDDLHPAANVRKMMSGEPLNDADRAPWLERVGDWIEGHVDEGSDGVIACSALKRAYRQQLCKRYPNLRFVLLAPGVSELRRRLRARKGHFMPPSLLGSQLRTLEKPTAAEPALTIEGTHDIDETCLQIMSWIVATTPGLQSER</sequence>
<keyword evidence="9" id="KW-0547">Nucleotide-binding</keyword>
<keyword evidence="12" id="KW-0067">ATP-binding</keyword>
<evidence type="ECO:0000256" key="14">
    <source>
        <dbReference type="ARBA" id="ARBA00023277"/>
    </source>
</evidence>
<gene>
    <name evidence="23" type="ORF">GCM10011430_22030</name>
</gene>
<dbReference type="FunFam" id="3.40.50.300:FF:000522">
    <property type="entry name" value="Gluconokinase"/>
    <property type="match status" value="1"/>
</dbReference>
<keyword evidence="10" id="KW-0418">Kinase</keyword>
<dbReference type="InterPro" id="IPR008928">
    <property type="entry name" value="6-hairpin_glycosidase_sf"/>
</dbReference>
<name>A0A8J3AWV7_9BURK</name>
<evidence type="ECO:0000256" key="7">
    <source>
        <dbReference type="ARBA" id="ARBA00019905"/>
    </source>
</evidence>
<proteinExistence type="inferred from homology"/>
<dbReference type="Pfam" id="PF13671">
    <property type="entry name" value="AAA_33"/>
    <property type="match status" value="1"/>
</dbReference>
<dbReference type="Proteomes" id="UP000627205">
    <property type="component" value="Unassembled WGS sequence"/>
</dbReference>
<evidence type="ECO:0000256" key="3">
    <source>
        <dbReference type="ARBA" id="ARBA00006188"/>
    </source>
</evidence>
<evidence type="ECO:0000256" key="15">
    <source>
        <dbReference type="ARBA" id="ARBA00023295"/>
    </source>
</evidence>
<comment type="caution">
    <text evidence="23">The sequence shown here is derived from an EMBL/GenBank/DDBJ whole genome shotgun (WGS) entry which is preliminary data.</text>
</comment>
<comment type="similarity">
    <text evidence="4">Belongs to the gluconokinase GntK/GntV family.</text>
</comment>
<dbReference type="GO" id="GO:0019521">
    <property type="term" value="P:D-gluconate metabolic process"/>
    <property type="evidence" value="ECO:0007669"/>
    <property type="project" value="UniProtKB-KW"/>
</dbReference>
<evidence type="ECO:0000256" key="11">
    <source>
        <dbReference type="ARBA" id="ARBA00022801"/>
    </source>
</evidence>
<keyword evidence="13" id="KW-0311">Gluconate utilization</keyword>
<evidence type="ECO:0000256" key="20">
    <source>
        <dbReference type="ARBA" id="ARBA00060615"/>
    </source>
</evidence>
<protein>
    <recommendedName>
        <fullName evidence="7">Trehalase</fullName>
        <ecNumber evidence="5">2.7.1.12</ecNumber>
        <ecNumber evidence="6">3.2.1.28</ecNumber>
    </recommendedName>
    <alternativeName>
        <fullName evidence="16">Alpha,alpha-trehalase</fullName>
    </alternativeName>
    <alternativeName>
        <fullName evidence="17">Alpha,alpha-trehalose glucohydrolase</fullName>
    </alternativeName>
</protein>
<dbReference type="EMBL" id="BMDP01000003">
    <property type="protein sequence ID" value="GGI55029.1"/>
    <property type="molecule type" value="Genomic_DNA"/>
</dbReference>
<keyword evidence="24" id="KW-1185">Reference proteome</keyword>
<dbReference type="EC" id="2.7.1.12" evidence="5"/>
<comment type="catalytic activity">
    <reaction evidence="18">
        <text>D-gluconate + ATP = 6-phospho-D-gluconate + ADP + H(+)</text>
        <dbReference type="Rhea" id="RHEA:19433"/>
        <dbReference type="ChEBI" id="CHEBI:15378"/>
        <dbReference type="ChEBI" id="CHEBI:18391"/>
        <dbReference type="ChEBI" id="CHEBI:30616"/>
        <dbReference type="ChEBI" id="CHEBI:58759"/>
        <dbReference type="ChEBI" id="CHEBI:456216"/>
        <dbReference type="EC" id="2.7.1.12"/>
    </reaction>
</comment>
<evidence type="ECO:0000256" key="8">
    <source>
        <dbReference type="ARBA" id="ARBA00022679"/>
    </source>
</evidence>
<dbReference type="Gene3D" id="3.40.50.300">
    <property type="entry name" value="P-loop containing nucleotide triphosphate hydrolases"/>
    <property type="match status" value="1"/>
</dbReference>
<reference evidence="23" key="2">
    <citation type="submission" date="2020-09" db="EMBL/GenBank/DDBJ databases">
        <authorList>
            <person name="Sun Q."/>
            <person name="Sedlacek I."/>
        </authorList>
    </citation>
    <scope>NUCLEOTIDE SEQUENCE</scope>
    <source>
        <strain evidence="23">CCM 7664</strain>
    </source>
</reference>
<dbReference type="NCBIfam" id="TIGR01313">
    <property type="entry name" value="therm_gnt_kin"/>
    <property type="match status" value="1"/>
</dbReference>
<comment type="pathway">
    <text evidence="2">Carbohydrate acid metabolism.</text>
</comment>
<evidence type="ECO:0000256" key="2">
    <source>
        <dbReference type="ARBA" id="ARBA00004761"/>
    </source>
</evidence>
<evidence type="ECO:0000256" key="4">
    <source>
        <dbReference type="ARBA" id="ARBA00008420"/>
    </source>
</evidence>
<organism evidence="23 24">
    <name type="scientific">Oxalicibacterium solurbis</name>
    <dbReference type="NCBI Taxonomy" id="69280"/>
    <lineage>
        <taxon>Bacteria</taxon>
        <taxon>Pseudomonadati</taxon>
        <taxon>Pseudomonadota</taxon>
        <taxon>Betaproteobacteria</taxon>
        <taxon>Burkholderiales</taxon>
        <taxon>Oxalobacteraceae</taxon>
        <taxon>Oxalicibacterium</taxon>
    </lineage>
</organism>
<dbReference type="GO" id="GO:0046316">
    <property type="term" value="F:gluconokinase activity"/>
    <property type="evidence" value="ECO:0007669"/>
    <property type="project" value="UniProtKB-EC"/>
</dbReference>
<dbReference type="SUPFAM" id="SSF52540">
    <property type="entry name" value="P-loop containing nucleoside triphosphate hydrolases"/>
    <property type="match status" value="1"/>
</dbReference>
<evidence type="ECO:0000256" key="19">
    <source>
        <dbReference type="ARBA" id="ARBA00053030"/>
    </source>
</evidence>
<dbReference type="EC" id="3.2.1.28" evidence="6"/>
<evidence type="ECO:0000259" key="22">
    <source>
        <dbReference type="Pfam" id="PF19291"/>
    </source>
</evidence>
<dbReference type="FunFam" id="1.50.10.10:FF:000005">
    <property type="entry name" value="Glycosyl hydrolase, glucoamylase"/>
    <property type="match status" value="1"/>
</dbReference>
<dbReference type="GO" id="GO:0005993">
    <property type="term" value="P:trehalose catabolic process"/>
    <property type="evidence" value="ECO:0007669"/>
    <property type="project" value="UniProtKB-ARBA"/>
</dbReference>
<evidence type="ECO:0000256" key="16">
    <source>
        <dbReference type="ARBA" id="ARBA00030473"/>
    </source>
</evidence>
<dbReference type="InterPro" id="IPR006001">
    <property type="entry name" value="Therm_gnt_kin"/>
</dbReference>
<dbReference type="AlphaFoldDB" id="A0A8J3AWV7"/>
<dbReference type="CDD" id="cd02021">
    <property type="entry name" value="GntK"/>
    <property type="match status" value="1"/>
</dbReference>
<feature type="domain" description="GH15-like" evidence="21">
    <location>
        <begin position="229"/>
        <end position="592"/>
    </location>
</feature>
<evidence type="ECO:0000256" key="18">
    <source>
        <dbReference type="ARBA" id="ARBA00048090"/>
    </source>
</evidence>
<comment type="catalytic activity">
    <reaction evidence="1">
        <text>alpha,alpha-trehalose + H2O = alpha-D-glucose + beta-D-glucose</text>
        <dbReference type="Rhea" id="RHEA:32675"/>
        <dbReference type="ChEBI" id="CHEBI:15377"/>
        <dbReference type="ChEBI" id="CHEBI:15903"/>
        <dbReference type="ChEBI" id="CHEBI:16551"/>
        <dbReference type="ChEBI" id="CHEBI:17925"/>
        <dbReference type="EC" id="3.2.1.28"/>
    </reaction>
</comment>
<dbReference type="InterPro" id="IPR045582">
    <property type="entry name" value="Trehalase-like_N"/>
</dbReference>
<comment type="cofactor">
    <cofactor evidence="19">
        <name>phosphate</name>
        <dbReference type="ChEBI" id="CHEBI:43474"/>
    </cofactor>
</comment>
<evidence type="ECO:0000313" key="24">
    <source>
        <dbReference type="Proteomes" id="UP000627205"/>
    </source>
</evidence>
<evidence type="ECO:0000256" key="5">
    <source>
        <dbReference type="ARBA" id="ARBA00012054"/>
    </source>
</evidence>
<dbReference type="Pfam" id="PF00723">
    <property type="entry name" value="Glyco_hydro_15"/>
    <property type="match status" value="1"/>
</dbReference>
<comment type="similarity">
    <text evidence="3">Belongs to the glycosyl hydrolase 15 family.</text>
</comment>
<evidence type="ECO:0000256" key="12">
    <source>
        <dbReference type="ARBA" id="ARBA00022840"/>
    </source>
</evidence>
<dbReference type="InterPro" id="IPR027417">
    <property type="entry name" value="P-loop_NTPase"/>
</dbReference>
<evidence type="ECO:0000256" key="6">
    <source>
        <dbReference type="ARBA" id="ARBA00012757"/>
    </source>
</evidence>
<comment type="pathway">
    <text evidence="20">Glycan degradation; trehalose degradation; D-glucose from alpha,alpha-trehalose: step 1/1.</text>
</comment>
<dbReference type="PANTHER" id="PTHR31616">
    <property type="entry name" value="TREHALASE"/>
    <property type="match status" value="1"/>
</dbReference>
<evidence type="ECO:0000259" key="21">
    <source>
        <dbReference type="Pfam" id="PF00723"/>
    </source>
</evidence>
<feature type="domain" description="Trehalase-like N-terminal" evidence="22">
    <location>
        <begin position="11"/>
        <end position="135"/>
    </location>
</feature>
<dbReference type="PANTHER" id="PTHR31616:SF0">
    <property type="entry name" value="GLUCAN 1,4-ALPHA-GLUCOSIDASE"/>
    <property type="match status" value="1"/>
</dbReference>
<evidence type="ECO:0000256" key="9">
    <source>
        <dbReference type="ARBA" id="ARBA00022741"/>
    </source>
</evidence>
<dbReference type="InterPro" id="IPR011613">
    <property type="entry name" value="GH15-like"/>
</dbReference>
<dbReference type="InterPro" id="IPR012341">
    <property type="entry name" value="6hp_glycosidase-like_sf"/>
</dbReference>
<reference evidence="23" key="1">
    <citation type="journal article" date="2014" name="Int. J. Syst. Evol. Microbiol.">
        <title>Complete genome sequence of Corynebacterium casei LMG S-19264T (=DSM 44701T), isolated from a smear-ripened cheese.</title>
        <authorList>
            <consortium name="US DOE Joint Genome Institute (JGI-PGF)"/>
            <person name="Walter F."/>
            <person name="Albersmeier A."/>
            <person name="Kalinowski J."/>
            <person name="Ruckert C."/>
        </authorList>
    </citation>
    <scope>NUCLEOTIDE SEQUENCE</scope>
    <source>
        <strain evidence="23">CCM 7664</strain>
    </source>
</reference>
<keyword evidence="8" id="KW-0808">Transferase</keyword>
<evidence type="ECO:0000256" key="17">
    <source>
        <dbReference type="ARBA" id="ARBA00031637"/>
    </source>
</evidence>
<dbReference type="GO" id="GO:0004555">
    <property type="term" value="F:alpha,alpha-trehalase activity"/>
    <property type="evidence" value="ECO:0007669"/>
    <property type="project" value="UniProtKB-EC"/>
</dbReference>